<organism evidence="2 3">
    <name type="scientific">Noviherbaspirillum sedimenti</name>
    <dbReference type="NCBI Taxonomy" id="2320865"/>
    <lineage>
        <taxon>Bacteria</taxon>
        <taxon>Pseudomonadati</taxon>
        <taxon>Pseudomonadota</taxon>
        <taxon>Betaproteobacteria</taxon>
        <taxon>Burkholderiales</taxon>
        <taxon>Oxalobacteraceae</taxon>
        <taxon>Noviherbaspirillum</taxon>
    </lineage>
</organism>
<evidence type="ECO:0000313" key="2">
    <source>
        <dbReference type="EMBL" id="RJG01639.1"/>
    </source>
</evidence>
<dbReference type="Gene3D" id="3.40.1410.10">
    <property type="entry name" value="Chorismate lyase-like"/>
    <property type="match status" value="1"/>
</dbReference>
<name>A0A3A3G4B8_9BURK</name>
<comment type="caution">
    <text evidence="2">The sequence shown here is derived from an EMBL/GenBank/DDBJ whole genome shotgun (WGS) entry which is preliminary data.</text>
</comment>
<evidence type="ECO:0000259" key="1">
    <source>
        <dbReference type="Pfam" id="PF07702"/>
    </source>
</evidence>
<accession>A0A3A3G4B8</accession>
<sequence length="92" mass="10707">MGRYDLRHSSFITCHDRLDRKLAPLSAAREVKPGTALLRIERLTYSADGKPLDFEHLYFRGDAFQYRLKISRRLDHPPSHQFQGNAPDPTRN</sequence>
<evidence type="ECO:0000313" key="3">
    <source>
        <dbReference type="Proteomes" id="UP000266327"/>
    </source>
</evidence>
<dbReference type="InterPro" id="IPR028978">
    <property type="entry name" value="Chorismate_lyase_/UTRA_dom_sf"/>
</dbReference>
<dbReference type="Proteomes" id="UP000266327">
    <property type="component" value="Unassembled WGS sequence"/>
</dbReference>
<dbReference type="AlphaFoldDB" id="A0A3A3G4B8"/>
<dbReference type="GO" id="GO:0003677">
    <property type="term" value="F:DNA binding"/>
    <property type="evidence" value="ECO:0007669"/>
    <property type="project" value="InterPro"/>
</dbReference>
<protein>
    <submittedName>
        <fullName evidence="2">UTRA domain-containing protein</fullName>
    </submittedName>
</protein>
<dbReference type="InterPro" id="IPR011663">
    <property type="entry name" value="UTRA"/>
</dbReference>
<dbReference type="SUPFAM" id="SSF64288">
    <property type="entry name" value="Chorismate lyase-like"/>
    <property type="match status" value="1"/>
</dbReference>
<dbReference type="GO" id="GO:0006355">
    <property type="term" value="P:regulation of DNA-templated transcription"/>
    <property type="evidence" value="ECO:0007669"/>
    <property type="project" value="InterPro"/>
</dbReference>
<gene>
    <name evidence="2" type="ORF">D3878_08620</name>
</gene>
<feature type="domain" description="UbiC transcription regulator-associated" evidence="1">
    <location>
        <begin position="30"/>
        <end position="65"/>
    </location>
</feature>
<keyword evidence="3" id="KW-1185">Reference proteome</keyword>
<proteinExistence type="predicted"/>
<dbReference type="EMBL" id="QYUQ01000002">
    <property type="protein sequence ID" value="RJG01639.1"/>
    <property type="molecule type" value="Genomic_DNA"/>
</dbReference>
<dbReference type="OrthoDB" id="8584262at2"/>
<reference evidence="3" key="1">
    <citation type="submission" date="2018-09" db="EMBL/GenBank/DDBJ databases">
        <authorList>
            <person name="Zhu H."/>
        </authorList>
    </citation>
    <scope>NUCLEOTIDE SEQUENCE [LARGE SCALE GENOMIC DNA]</scope>
    <source>
        <strain evidence="3">K1S02-23</strain>
    </source>
</reference>
<dbReference type="Pfam" id="PF07702">
    <property type="entry name" value="UTRA"/>
    <property type="match status" value="1"/>
</dbReference>